<dbReference type="Gramene" id="C.cajan_20724.t">
    <property type="protein sequence ID" value="C.cajan_20724.t.cds1"/>
    <property type="gene ID" value="C.cajan_20724"/>
</dbReference>
<dbReference type="OMA" id="EYWHEWI"/>
<gene>
    <name evidence="4" type="ORF">KK1_021344</name>
</gene>
<dbReference type="InterPro" id="IPR001878">
    <property type="entry name" value="Znf_CCHC"/>
</dbReference>
<dbReference type="InterPro" id="IPR025836">
    <property type="entry name" value="Zn_knuckle_CX2CX4HX4C"/>
</dbReference>
<dbReference type="Pfam" id="PF14392">
    <property type="entry name" value="zf-CCHC_4"/>
    <property type="match status" value="1"/>
</dbReference>
<dbReference type="PANTHER" id="PTHR31286:SF99">
    <property type="entry name" value="DUF4283 DOMAIN-CONTAINING PROTEIN"/>
    <property type="match status" value="1"/>
</dbReference>
<keyword evidence="1" id="KW-0479">Metal-binding</keyword>
<dbReference type="PANTHER" id="PTHR31286">
    <property type="entry name" value="GLYCINE-RICH CELL WALL STRUCTURAL PROTEIN 1.8-LIKE"/>
    <property type="match status" value="1"/>
</dbReference>
<dbReference type="InterPro" id="IPR025558">
    <property type="entry name" value="DUF4283"/>
</dbReference>
<accession>A0A151UCL6</accession>
<dbReference type="GO" id="GO:0003676">
    <property type="term" value="F:nucleic acid binding"/>
    <property type="evidence" value="ECO:0007669"/>
    <property type="project" value="InterPro"/>
</dbReference>
<reference evidence="4 5" key="1">
    <citation type="journal article" date="2012" name="Nat. Biotechnol.">
        <title>Draft genome sequence of pigeonpea (Cajanus cajan), an orphan legume crop of resource-poor farmers.</title>
        <authorList>
            <person name="Varshney R.K."/>
            <person name="Chen W."/>
            <person name="Li Y."/>
            <person name="Bharti A.K."/>
            <person name="Saxena R.K."/>
            <person name="Schlueter J.A."/>
            <person name="Donoghue M.T."/>
            <person name="Azam S."/>
            <person name="Fan G."/>
            <person name="Whaley A.M."/>
            <person name="Farmer A.D."/>
            <person name="Sheridan J."/>
            <person name="Iwata A."/>
            <person name="Tuteja R."/>
            <person name="Penmetsa R.V."/>
            <person name="Wu W."/>
            <person name="Upadhyaya H.D."/>
            <person name="Yang S.P."/>
            <person name="Shah T."/>
            <person name="Saxena K.B."/>
            <person name="Michael T."/>
            <person name="McCombie W.R."/>
            <person name="Yang B."/>
            <person name="Zhang G."/>
            <person name="Yang H."/>
            <person name="Wang J."/>
            <person name="Spillane C."/>
            <person name="Cook D.R."/>
            <person name="May G.D."/>
            <person name="Xu X."/>
            <person name="Jackson S.A."/>
        </authorList>
    </citation>
    <scope>NUCLEOTIDE SEQUENCE [LARGE SCALE GENOMIC DNA]</scope>
    <source>
        <strain evidence="5">cv. Asha</strain>
    </source>
</reference>
<evidence type="ECO:0000256" key="2">
    <source>
        <dbReference type="SAM" id="MobiDB-lite"/>
    </source>
</evidence>
<protein>
    <submittedName>
        <fullName evidence="4">Uncharacterized protein At4g02000</fullName>
    </submittedName>
</protein>
<dbReference type="Proteomes" id="UP000075243">
    <property type="component" value="Chromosome 1"/>
</dbReference>
<keyword evidence="1" id="KW-0863">Zinc-finger</keyword>
<dbReference type="GO" id="GO:0008270">
    <property type="term" value="F:zinc ion binding"/>
    <property type="evidence" value="ECO:0007669"/>
    <property type="project" value="UniProtKB-KW"/>
</dbReference>
<evidence type="ECO:0000256" key="1">
    <source>
        <dbReference type="PROSITE-ProRule" id="PRU00047"/>
    </source>
</evidence>
<feature type="domain" description="CCHC-type" evidence="3">
    <location>
        <begin position="150"/>
        <end position="164"/>
    </location>
</feature>
<dbReference type="EMBL" id="CM003603">
    <property type="protein sequence ID" value="KYP77076.1"/>
    <property type="molecule type" value="Genomic_DNA"/>
</dbReference>
<dbReference type="Pfam" id="PF14111">
    <property type="entry name" value="DUF4283"/>
    <property type="match status" value="1"/>
</dbReference>
<evidence type="ECO:0000259" key="3">
    <source>
        <dbReference type="PROSITE" id="PS50158"/>
    </source>
</evidence>
<evidence type="ECO:0000313" key="4">
    <source>
        <dbReference type="EMBL" id="KYP77076.1"/>
    </source>
</evidence>
<keyword evidence="5" id="KW-1185">Reference proteome</keyword>
<proteinExistence type="predicted"/>
<evidence type="ECO:0000313" key="5">
    <source>
        <dbReference type="Proteomes" id="UP000075243"/>
    </source>
</evidence>
<organism evidence="4 5">
    <name type="scientific">Cajanus cajan</name>
    <name type="common">Pigeon pea</name>
    <name type="synonym">Cajanus indicus</name>
    <dbReference type="NCBI Taxonomy" id="3821"/>
    <lineage>
        <taxon>Eukaryota</taxon>
        <taxon>Viridiplantae</taxon>
        <taxon>Streptophyta</taxon>
        <taxon>Embryophyta</taxon>
        <taxon>Tracheophyta</taxon>
        <taxon>Spermatophyta</taxon>
        <taxon>Magnoliopsida</taxon>
        <taxon>eudicotyledons</taxon>
        <taxon>Gunneridae</taxon>
        <taxon>Pentapetalae</taxon>
        <taxon>rosids</taxon>
        <taxon>fabids</taxon>
        <taxon>Fabales</taxon>
        <taxon>Fabaceae</taxon>
        <taxon>Papilionoideae</taxon>
        <taxon>50 kb inversion clade</taxon>
        <taxon>NPAAA clade</taxon>
        <taxon>indigoferoid/millettioid clade</taxon>
        <taxon>Phaseoleae</taxon>
        <taxon>Cajanus</taxon>
    </lineage>
</organism>
<sequence length="205" mass="23749">MLENKVQKEWAKNGTVRLVDISQDFYLVQFAAEEDYKHALFEGPWLIVDHYIVVQRWRPFFTVTAKQTRKIAAWVRIPGLPIELFNDRFLWRVGSKLGTMLKIDKLTSIQSRGRFARICVEIDLQKKLVAQINVLGHILKLEYEGLHSICFNCGIYGHKQDHCPHSKINDGSDANSNPAEKPMDMDNQLEKSFSQKVNNHMPPEK</sequence>
<name>A0A151UCL6_CAJCA</name>
<dbReference type="InterPro" id="IPR040256">
    <property type="entry name" value="At4g02000-like"/>
</dbReference>
<feature type="region of interest" description="Disordered" evidence="2">
    <location>
        <begin position="167"/>
        <end position="205"/>
    </location>
</feature>
<dbReference type="AlphaFoldDB" id="A0A151UCL6"/>
<keyword evidence="1" id="KW-0862">Zinc</keyword>
<dbReference type="PROSITE" id="PS50158">
    <property type="entry name" value="ZF_CCHC"/>
    <property type="match status" value="1"/>
</dbReference>